<feature type="compositionally biased region" description="Polar residues" evidence="1">
    <location>
        <begin position="1"/>
        <end position="19"/>
    </location>
</feature>
<feature type="compositionally biased region" description="Low complexity" evidence="1">
    <location>
        <begin position="91"/>
        <end position="109"/>
    </location>
</feature>
<evidence type="ECO:0000256" key="1">
    <source>
        <dbReference type="SAM" id="MobiDB-lite"/>
    </source>
</evidence>
<dbReference type="Pfam" id="PF22943">
    <property type="entry name" value="HTH_68"/>
    <property type="match status" value="1"/>
</dbReference>
<feature type="compositionally biased region" description="Low complexity" evidence="1">
    <location>
        <begin position="125"/>
        <end position="142"/>
    </location>
</feature>
<sequence>MGTSSSKAATKATQLSAANTARKYPTRSPPLSAARTNTPAASSSIDANVYPSPRATESRDHAIPPSSSNLDRSKSESADPSLLSRLQTLGPVTPNPTFSPSSTTTYTFTPNPPLQNPDNPKRHPSPSSQSQSQSQSQTQQSPHNPSFTTSFIPSASNPLQSIFPPQNPNTQREEGGRVNPAVSLLTARYRLAAEAEAEFASTGKRGAEQGRRFLDVGTIRKVLELREKGVEGSEIETRLGLRGGVVGTLGGRGVVGVAG</sequence>
<protein>
    <recommendedName>
        <fullName evidence="2">Helix-turn-helix domain-containing protein</fullName>
    </recommendedName>
</protein>
<dbReference type="Proteomes" id="UP000235786">
    <property type="component" value="Unassembled WGS sequence"/>
</dbReference>
<gene>
    <name evidence="3" type="ORF">L207DRAFT_574267</name>
</gene>
<feature type="domain" description="Helix-turn-helix" evidence="2">
    <location>
        <begin position="213"/>
        <end position="256"/>
    </location>
</feature>
<evidence type="ECO:0000259" key="2">
    <source>
        <dbReference type="Pfam" id="PF22943"/>
    </source>
</evidence>
<organism evidence="3 4">
    <name type="scientific">Hyaloscypha variabilis (strain UAMH 11265 / GT02V1 / F)</name>
    <name type="common">Meliniomyces variabilis</name>
    <dbReference type="NCBI Taxonomy" id="1149755"/>
    <lineage>
        <taxon>Eukaryota</taxon>
        <taxon>Fungi</taxon>
        <taxon>Dikarya</taxon>
        <taxon>Ascomycota</taxon>
        <taxon>Pezizomycotina</taxon>
        <taxon>Leotiomycetes</taxon>
        <taxon>Helotiales</taxon>
        <taxon>Hyaloscyphaceae</taxon>
        <taxon>Hyaloscypha</taxon>
        <taxon>Hyaloscypha variabilis</taxon>
    </lineage>
</organism>
<evidence type="ECO:0000313" key="3">
    <source>
        <dbReference type="EMBL" id="PMD29470.1"/>
    </source>
</evidence>
<name>A0A2J6QTB2_HYAVF</name>
<feature type="region of interest" description="Disordered" evidence="1">
    <location>
        <begin position="1"/>
        <end position="178"/>
    </location>
</feature>
<dbReference type="STRING" id="1149755.A0A2J6QTB2"/>
<reference evidence="3 4" key="1">
    <citation type="submission" date="2016-04" db="EMBL/GenBank/DDBJ databases">
        <title>A degradative enzymes factory behind the ericoid mycorrhizal symbiosis.</title>
        <authorList>
            <consortium name="DOE Joint Genome Institute"/>
            <person name="Martino E."/>
            <person name="Morin E."/>
            <person name="Grelet G."/>
            <person name="Kuo A."/>
            <person name="Kohler A."/>
            <person name="Daghino S."/>
            <person name="Barry K."/>
            <person name="Choi C."/>
            <person name="Cichocki N."/>
            <person name="Clum A."/>
            <person name="Copeland A."/>
            <person name="Hainaut M."/>
            <person name="Haridas S."/>
            <person name="Labutti K."/>
            <person name="Lindquist E."/>
            <person name="Lipzen A."/>
            <person name="Khouja H.-R."/>
            <person name="Murat C."/>
            <person name="Ohm R."/>
            <person name="Olson A."/>
            <person name="Spatafora J."/>
            <person name="Veneault-Fourrey C."/>
            <person name="Henrissat B."/>
            <person name="Grigoriev I."/>
            <person name="Martin F."/>
            <person name="Perotto S."/>
        </authorList>
    </citation>
    <scope>NUCLEOTIDE SEQUENCE [LARGE SCALE GENOMIC DNA]</scope>
    <source>
        <strain evidence="3 4">F</strain>
    </source>
</reference>
<feature type="compositionally biased region" description="Polar residues" evidence="1">
    <location>
        <begin position="34"/>
        <end position="46"/>
    </location>
</feature>
<evidence type="ECO:0000313" key="4">
    <source>
        <dbReference type="Proteomes" id="UP000235786"/>
    </source>
</evidence>
<accession>A0A2J6QTB2</accession>
<dbReference type="EMBL" id="KZ613974">
    <property type="protein sequence ID" value="PMD29470.1"/>
    <property type="molecule type" value="Genomic_DNA"/>
</dbReference>
<proteinExistence type="predicted"/>
<dbReference type="OrthoDB" id="4085451at2759"/>
<keyword evidence="4" id="KW-1185">Reference proteome</keyword>
<dbReference type="InterPro" id="IPR054448">
    <property type="entry name" value="HTH_put_ascomycetes"/>
</dbReference>
<feature type="compositionally biased region" description="Polar residues" evidence="1">
    <location>
        <begin position="143"/>
        <end position="170"/>
    </location>
</feature>
<dbReference type="AlphaFoldDB" id="A0A2J6QTB2"/>